<dbReference type="RefSeq" id="WP_157542415.1">
    <property type="nucleotide sequence ID" value="NZ_WQLA01000005.1"/>
</dbReference>
<dbReference type="Proteomes" id="UP000434850">
    <property type="component" value="Unassembled WGS sequence"/>
</dbReference>
<keyword evidence="1" id="KW-0732">Signal</keyword>
<accession>A0A6I4IQQ2</accession>
<dbReference type="EMBL" id="WQLA01000005">
    <property type="protein sequence ID" value="MVN92093.1"/>
    <property type="molecule type" value="Genomic_DNA"/>
</dbReference>
<proteinExistence type="predicted"/>
<evidence type="ECO:0000313" key="3">
    <source>
        <dbReference type="Proteomes" id="UP000434850"/>
    </source>
</evidence>
<dbReference type="OrthoDB" id="849973at2"/>
<protein>
    <recommendedName>
        <fullName evidence="4">Lipoprotein</fullName>
    </recommendedName>
</protein>
<dbReference type="AlphaFoldDB" id="A0A6I4IQQ2"/>
<name>A0A6I4IQQ2_9SPHI</name>
<evidence type="ECO:0000256" key="1">
    <source>
        <dbReference type="SAM" id="SignalP"/>
    </source>
</evidence>
<reference evidence="2 3" key="1">
    <citation type="submission" date="2019-12" db="EMBL/GenBank/DDBJ databases">
        <title>Mucilaginibacter sp. HME9299 genome sequencing and assembly.</title>
        <authorList>
            <person name="Kang H."/>
            <person name="Kim H."/>
            <person name="Joh K."/>
        </authorList>
    </citation>
    <scope>NUCLEOTIDE SEQUENCE [LARGE SCALE GENOMIC DNA]</scope>
    <source>
        <strain evidence="2 3">HME9299</strain>
    </source>
</reference>
<feature type="chain" id="PRO_5026206424" description="Lipoprotein" evidence="1">
    <location>
        <begin position="20"/>
        <end position="219"/>
    </location>
</feature>
<feature type="signal peptide" evidence="1">
    <location>
        <begin position="1"/>
        <end position="19"/>
    </location>
</feature>
<organism evidence="2 3">
    <name type="scientific">Mucilaginibacter aquatilis</name>
    <dbReference type="NCBI Taxonomy" id="1517760"/>
    <lineage>
        <taxon>Bacteria</taxon>
        <taxon>Pseudomonadati</taxon>
        <taxon>Bacteroidota</taxon>
        <taxon>Sphingobacteriia</taxon>
        <taxon>Sphingobacteriales</taxon>
        <taxon>Sphingobacteriaceae</taxon>
        <taxon>Mucilaginibacter</taxon>
    </lineage>
</organism>
<sequence>MKKYLLVLSCITLLFTANSCKKESDAAEEETVKGSDSYQPATAGSYWKYSGTAAGFAETSTFTVTGKTKVFNNKTYVEVTQASQNFGNQTGYFYIGDGSYAQRASTYINGITVELQYLKTNLEVGSTWTANITDNGQLNGIPARIIGKILEKDAKRTVNGKSFANVIHTSLDLQYNISGFSTVMTYEFYVAKGVGIIEIKSTSGGTVMSSSKITEYKIK</sequence>
<evidence type="ECO:0008006" key="4">
    <source>
        <dbReference type="Google" id="ProtNLM"/>
    </source>
</evidence>
<evidence type="ECO:0000313" key="2">
    <source>
        <dbReference type="EMBL" id="MVN92093.1"/>
    </source>
</evidence>
<comment type="caution">
    <text evidence="2">The sequence shown here is derived from an EMBL/GenBank/DDBJ whole genome shotgun (WGS) entry which is preliminary data.</text>
</comment>
<keyword evidence="3" id="KW-1185">Reference proteome</keyword>
<gene>
    <name evidence="2" type="ORF">GO816_13235</name>
</gene>